<keyword evidence="3" id="KW-1185">Reference proteome</keyword>
<reference evidence="2" key="1">
    <citation type="submission" date="2019-11" db="EMBL/GenBank/DDBJ databases">
        <title>Description of new Acetobacter species.</title>
        <authorList>
            <person name="Cleenwerck I."/>
            <person name="Sombolestani A.S."/>
        </authorList>
    </citation>
    <scope>NUCLEOTIDE SEQUENCE</scope>
    <source>
        <strain evidence="2">LMG 1626</strain>
    </source>
</reference>
<dbReference type="HAMAP" id="MF_00386">
    <property type="entry name" value="UPF0161_YidD"/>
    <property type="match status" value="1"/>
</dbReference>
<dbReference type="AlphaFoldDB" id="A0A967EGX3"/>
<sequence length="71" mass="8309">MKIWQVVFRPVVGPNCRYHPSCSCYGIEAVQRHGPWRGGWLTFRRILRCNPWVKGGYDPVPPVREKDPTRT</sequence>
<dbReference type="SMART" id="SM01234">
    <property type="entry name" value="Haemolytic"/>
    <property type="match status" value="1"/>
</dbReference>
<comment type="similarity">
    <text evidence="1">Belongs to the UPF0161 family.</text>
</comment>
<comment type="subcellular location">
    <subcellularLocation>
        <location evidence="1">Cell membrane</location>
        <topology evidence="1">Peripheral membrane protein</topology>
        <orientation evidence="1">Cytoplasmic side</orientation>
    </subcellularLocation>
</comment>
<evidence type="ECO:0000256" key="1">
    <source>
        <dbReference type="HAMAP-Rule" id="MF_00386"/>
    </source>
</evidence>
<dbReference type="GO" id="GO:0005886">
    <property type="term" value="C:plasma membrane"/>
    <property type="evidence" value="ECO:0007669"/>
    <property type="project" value="UniProtKB-SubCell"/>
</dbReference>
<protein>
    <recommendedName>
        <fullName evidence="1">Putative membrane protein insertion efficiency factor</fullName>
    </recommendedName>
</protein>
<accession>A0A967EGX3</accession>
<dbReference type="InterPro" id="IPR002696">
    <property type="entry name" value="Membr_insert_effic_factor_YidD"/>
</dbReference>
<proteinExistence type="inferred from homology"/>
<gene>
    <name evidence="2" type="primary">yidD</name>
    <name evidence="2" type="ORF">GOB87_03060</name>
</gene>
<comment type="caution">
    <text evidence="2">The sequence shown here is derived from an EMBL/GenBank/DDBJ whole genome shotgun (WGS) entry which is preliminary data.</text>
</comment>
<evidence type="ECO:0000313" key="2">
    <source>
        <dbReference type="EMBL" id="NHO52942.1"/>
    </source>
</evidence>
<dbReference type="PANTHER" id="PTHR33383">
    <property type="entry name" value="MEMBRANE PROTEIN INSERTION EFFICIENCY FACTOR-RELATED"/>
    <property type="match status" value="1"/>
</dbReference>
<dbReference type="EMBL" id="WOTH01000004">
    <property type="protein sequence ID" value="NHO52942.1"/>
    <property type="molecule type" value="Genomic_DNA"/>
</dbReference>
<evidence type="ECO:0000313" key="3">
    <source>
        <dbReference type="Proteomes" id="UP000597459"/>
    </source>
</evidence>
<keyword evidence="1" id="KW-1003">Cell membrane</keyword>
<dbReference type="Proteomes" id="UP000597459">
    <property type="component" value="Unassembled WGS sequence"/>
</dbReference>
<dbReference type="PANTHER" id="PTHR33383:SF1">
    <property type="entry name" value="MEMBRANE PROTEIN INSERTION EFFICIENCY FACTOR-RELATED"/>
    <property type="match status" value="1"/>
</dbReference>
<dbReference type="NCBIfam" id="TIGR00278">
    <property type="entry name" value="membrane protein insertion efficiency factor YidD"/>
    <property type="match status" value="1"/>
</dbReference>
<keyword evidence="1" id="KW-0472">Membrane</keyword>
<organism evidence="2 3">
    <name type="scientific">Acetobacter estunensis</name>
    <dbReference type="NCBI Taxonomy" id="104097"/>
    <lineage>
        <taxon>Bacteria</taxon>
        <taxon>Pseudomonadati</taxon>
        <taxon>Pseudomonadota</taxon>
        <taxon>Alphaproteobacteria</taxon>
        <taxon>Acetobacterales</taxon>
        <taxon>Acetobacteraceae</taxon>
        <taxon>Acetobacter</taxon>
    </lineage>
</organism>
<dbReference type="Pfam" id="PF01809">
    <property type="entry name" value="YidD"/>
    <property type="match status" value="1"/>
</dbReference>
<name>A0A967EGX3_9PROT</name>
<comment type="function">
    <text evidence="1">Could be involved in insertion of integral membrane proteins into the membrane.</text>
</comment>